<feature type="region of interest" description="Disordered" evidence="1">
    <location>
        <begin position="564"/>
        <end position="596"/>
    </location>
</feature>
<evidence type="ECO:0000256" key="1">
    <source>
        <dbReference type="SAM" id="MobiDB-lite"/>
    </source>
</evidence>
<feature type="region of interest" description="Disordered" evidence="1">
    <location>
        <begin position="293"/>
        <end position="364"/>
    </location>
</feature>
<feature type="compositionally biased region" description="Polar residues" evidence="1">
    <location>
        <begin position="170"/>
        <end position="182"/>
    </location>
</feature>
<feature type="compositionally biased region" description="Polar residues" evidence="1">
    <location>
        <begin position="447"/>
        <end position="468"/>
    </location>
</feature>
<comment type="caution">
    <text evidence="2">The sequence shown here is derived from an EMBL/GenBank/DDBJ whole genome shotgun (WGS) entry which is preliminary data.</text>
</comment>
<sequence>MDNSHILLQRGSKVPAAFFHLFGRFSWRGKSYSESKQGIMANPNLRSTTSSGPLSGSLIAEAMYPYRNETPTLGAPSQNPVKGLPVAVPVKDLVRDSPTPRALPSSTRNVSNLPRPVSSSRTNVKNPPNLASSSRTRLRSQAVDHTSSSSTRSNNTKDSSLKERLIFGPSSRSNYKGETAASNARRIPAGSLGPASSSLPRTENTKPPRLQSSSNKSSAAASSRRGQLGNLPYSLSSPNINSSSISYENIPPVPFAPRSELHEKILRGTSVNNIYYPHPLYSNPTVASSALTASASSTDISQPRSKAPRKTERDVSRIPSPTSDSSTRPCSRRHLITPKISFGTFPGADSSSCNDPEPPLESASVPKSRAFGVFATLKNSSSIQWLNSTRSASNGTRATEPAISTTKYSPIPEFTTNTLQVHTAQPSAYCPLLYPNGGHFEREKPSSHYTCGGKTTQETSSPIRSDSPTPLLEKPRKKTPAKPYKTVLTFSTPSVTLEEFDKRAQKVMALLASLCCTVPAKKSFREWQIQYATAMKNKALMPKNDPNEKGILGRIGRVISDNVITGRHGTNGRGTGMGMRSAFGLRRSGRSAAGDH</sequence>
<gene>
    <name evidence="2" type="ORF">EYC84_007035</name>
</gene>
<accession>A0A5M9K826</accession>
<proteinExistence type="predicted"/>
<feature type="compositionally biased region" description="Polar residues" evidence="1">
    <location>
        <begin position="104"/>
        <end position="135"/>
    </location>
</feature>
<organism evidence="2 3">
    <name type="scientific">Monilinia fructicola</name>
    <name type="common">Brown rot fungus</name>
    <name type="synonym">Ciboria fructicola</name>
    <dbReference type="NCBI Taxonomy" id="38448"/>
    <lineage>
        <taxon>Eukaryota</taxon>
        <taxon>Fungi</taxon>
        <taxon>Dikarya</taxon>
        <taxon>Ascomycota</taxon>
        <taxon>Pezizomycotina</taxon>
        <taxon>Leotiomycetes</taxon>
        <taxon>Helotiales</taxon>
        <taxon>Sclerotiniaceae</taxon>
        <taxon>Monilinia</taxon>
    </lineage>
</organism>
<evidence type="ECO:0000313" key="3">
    <source>
        <dbReference type="Proteomes" id="UP000322873"/>
    </source>
</evidence>
<feature type="region of interest" description="Disordered" evidence="1">
    <location>
        <begin position="95"/>
        <end position="235"/>
    </location>
</feature>
<reference evidence="2 3" key="1">
    <citation type="submission" date="2019-06" db="EMBL/GenBank/DDBJ databases">
        <title>Genome Sequence of the Brown Rot Fungal Pathogen Monilinia fructicola.</title>
        <authorList>
            <person name="De Miccolis Angelini R.M."/>
            <person name="Landi L."/>
            <person name="Abate D."/>
            <person name="Pollastro S."/>
            <person name="Romanazzi G."/>
            <person name="Faretra F."/>
        </authorList>
    </citation>
    <scope>NUCLEOTIDE SEQUENCE [LARGE SCALE GENOMIC DNA]</scope>
    <source>
        <strain evidence="2 3">Mfrc123</strain>
    </source>
</reference>
<feature type="compositionally biased region" description="Low complexity" evidence="1">
    <location>
        <begin position="212"/>
        <end position="223"/>
    </location>
</feature>
<dbReference type="EMBL" id="VICG01000001">
    <property type="protein sequence ID" value="KAA8577020.1"/>
    <property type="molecule type" value="Genomic_DNA"/>
</dbReference>
<evidence type="ECO:0000313" key="2">
    <source>
        <dbReference type="EMBL" id="KAA8577020.1"/>
    </source>
</evidence>
<feature type="compositionally biased region" description="Low complexity" evidence="1">
    <location>
        <begin position="146"/>
        <end position="158"/>
    </location>
</feature>
<dbReference type="Proteomes" id="UP000322873">
    <property type="component" value="Unassembled WGS sequence"/>
</dbReference>
<dbReference type="VEuPathDB" id="FungiDB:MFRU_023g00710"/>
<feature type="compositionally biased region" description="Polar residues" evidence="1">
    <location>
        <begin position="319"/>
        <end position="329"/>
    </location>
</feature>
<feature type="region of interest" description="Disordered" evidence="1">
    <location>
        <begin position="444"/>
        <end position="482"/>
    </location>
</feature>
<name>A0A5M9K826_MONFR</name>
<keyword evidence="3" id="KW-1185">Reference proteome</keyword>
<protein>
    <submittedName>
        <fullName evidence="2">Uncharacterized protein</fullName>
    </submittedName>
</protein>
<dbReference type="AlphaFoldDB" id="A0A5M9K826"/>